<dbReference type="InterPro" id="IPR051930">
    <property type="entry name" value="FNR_type-1"/>
</dbReference>
<dbReference type="InterPro" id="IPR008333">
    <property type="entry name" value="Cbr1-like_FAD-bd_dom"/>
</dbReference>
<dbReference type="Gene3D" id="3.40.50.80">
    <property type="entry name" value="Nucleotide-binding domain of ferredoxin-NADP reductase (FNR) module"/>
    <property type="match status" value="1"/>
</dbReference>
<evidence type="ECO:0000256" key="4">
    <source>
        <dbReference type="ARBA" id="ARBA00022630"/>
    </source>
</evidence>
<keyword evidence="6" id="KW-0274">FAD</keyword>
<dbReference type="PRINTS" id="PR00371">
    <property type="entry name" value="FPNCR"/>
</dbReference>
<dbReference type="PROSITE" id="PS51384">
    <property type="entry name" value="FAD_FR"/>
    <property type="match status" value="1"/>
</dbReference>
<dbReference type="PANTHER" id="PTHR47878:SF1">
    <property type="entry name" value="FLAVODOXIN_FERREDOXIN--NADP REDUCTASE"/>
    <property type="match status" value="1"/>
</dbReference>
<dbReference type="GO" id="GO:0004324">
    <property type="term" value="F:ferredoxin-NADP+ reductase activity"/>
    <property type="evidence" value="ECO:0007669"/>
    <property type="project" value="UniProtKB-EC"/>
</dbReference>
<gene>
    <name evidence="12" type="ORF">GNT65_17950</name>
</gene>
<evidence type="ECO:0000259" key="11">
    <source>
        <dbReference type="PROSITE" id="PS51384"/>
    </source>
</evidence>
<dbReference type="InterPro" id="IPR001709">
    <property type="entry name" value="Flavoprot_Pyr_Nucl_cyt_Rdtase"/>
</dbReference>
<comment type="catalytic activity">
    <reaction evidence="10">
        <text>2 reduced [2Fe-2S]-[ferredoxin] + NADP(+) + H(+) = 2 oxidized [2Fe-2S]-[ferredoxin] + NADPH</text>
        <dbReference type="Rhea" id="RHEA:20125"/>
        <dbReference type="Rhea" id="RHEA-COMP:10000"/>
        <dbReference type="Rhea" id="RHEA-COMP:10001"/>
        <dbReference type="ChEBI" id="CHEBI:15378"/>
        <dbReference type="ChEBI" id="CHEBI:33737"/>
        <dbReference type="ChEBI" id="CHEBI:33738"/>
        <dbReference type="ChEBI" id="CHEBI:57783"/>
        <dbReference type="ChEBI" id="CHEBI:58349"/>
        <dbReference type="EC" id="1.18.1.2"/>
    </reaction>
</comment>
<dbReference type="PANTHER" id="PTHR47878">
    <property type="entry name" value="OXIDOREDUCTASE FAD/NAD(P)-BINDING DOMAIN PROTEIN"/>
    <property type="match status" value="1"/>
</dbReference>
<keyword evidence="13" id="KW-1185">Reference proteome</keyword>
<protein>
    <recommendedName>
        <fullName evidence="3">ferredoxin--NADP(+) reductase</fullName>
        <ecNumber evidence="3">1.18.1.2</ecNumber>
    </recommendedName>
</protein>
<evidence type="ECO:0000256" key="7">
    <source>
        <dbReference type="ARBA" id="ARBA00022857"/>
    </source>
</evidence>
<evidence type="ECO:0000313" key="12">
    <source>
        <dbReference type="EMBL" id="MXR70542.1"/>
    </source>
</evidence>
<dbReference type="InterPro" id="IPR017927">
    <property type="entry name" value="FAD-bd_FR_type"/>
</dbReference>
<dbReference type="Pfam" id="PF00970">
    <property type="entry name" value="FAD_binding_6"/>
    <property type="match status" value="1"/>
</dbReference>
<evidence type="ECO:0000256" key="6">
    <source>
        <dbReference type="ARBA" id="ARBA00022827"/>
    </source>
</evidence>
<keyword evidence="5" id="KW-0547">Nucleotide-binding</keyword>
<evidence type="ECO:0000256" key="8">
    <source>
        <dbReference type="ARBA" id="ARBA00023002"/>
    </source>
</evidence>
<keyword evidence="4" id="KW-0285">Flavoprotein</keyword>
<dbReference type="CDD" id="cd06195">
    <property type="entry name" value="FNR1"/>
    <property type="match status" value="1"/>
</dbReference>
<evidence type="ECO:0000256" key="3">
    <source>
        <dbReference type="ARBA" id="ARBA00013223"/>
    </source>
</evidence>
<dbReference type="GO" id="GO:0000166">
    <property type="term" value="F:nucleotide binding"/>
    <property type="evidence" value="ECO:0007669"/>
    <property type="project" value="UniProtKB-KW"/>
</dbReference>
<accession>A0A6L7I1Z0</accession>
<dbReference type="GO" id="GO:0042167">
    <property type="term" value="P:heme catabolic process"/>
    <property type="evidence" value="ECO:0007669"/>
    <property type="project" value="TreeGrafter"/>
</dbReference>
<feature type="domain" description="FAD-binding FR-type" evidence="11">
    <location>
        <begin position="1"/>
        <end position="99"/>
    </location>
</feature>
<evidence type="ECO:0000313" key="13">
    <source>
        <dbReference type="Proteomes" id="UP000474778"/>
    </source>
</evidence>
<dbReference type="EC" id="1.18.1.2" evidence="3"/>
<comment type="cofactor">
    <cofactor evidence="9">
        <name>[2Fe-2S] cluster</name>
        <dbReference type="ChEBI" id="CHEBI:190135"/>
    </cofactor>
</comment>
<dbReference type="EMBL" id="WRPA01000021">
    <property type="protein sequence ID" value="MXR70542.1"/>
    <property type="molecule type" value="Genomic_DNA"/>
</dbReference>
<dbReference type="AlphaFoldDB" id="A0A6L7I1Z0"/>
<dbReference type="InterPro" id="IPR017938">
    <property type="entry name" value="Riboflavin_synthase-like_b-brl"/>
</dbReference>
<name>A0A6L7I1Z0_9GAMM</name>
<evidence type="ECO:0000256" key="1">
    <source>
        <dbReference type="ARBA" id="ARBA00001974"/>
    </source>
</evidence>
<dbReference type="GO" id="GO:0034599">
    <property type="term" value="P:cellular response to oxidative stress"/>
    <property type="evidence" value="ECO:0007669"/>
    <property type="project" value="TreeGrafter"/>
</dbReference>
<evidence type="ECO:0000256" key="10">
    <source>
        <dbReference type="ARBA" id="ARBA00047776"/>
    </source>
</evidence>
<proteinExistence type="inferred from homology"/>
<comment type="cofactor">
    <cofactor evidence="1">
        <name>FAD</name>
        <dbReference type="ChEBI" id="CHEBI:57692"/>
    </cofactor>
</comment>
<dbReference type="Proteomes" id="UP000474778">
    <property type="component" value="Unassembled WGS sequence"/>
</dbReference>
<reference evidence="12 13" key="1">
    <citation type="submission" date="2019-12" db="EMBL/GenBank/DDBJ databases">
        <title>Shewanella insulae sp. nov., isolated from a tidal flat.</title>
        <authorList>
            <person name="Yoon J.-H."/>
        </authorList>
    </citation>
    <scope>NUCLEOTIDE SEQUENCE [LARGE SCALE GENOMIC DNA]</scope>
    <source>
        <strain evidence="12 13">JBTF-M18</strain>
    </source>
</reference>
<keyword evidence="7" id="KW-0521">NADP</keyword>
<dbReference type="InterPro" id="IPR039261">
    <property type="entry name" value="FNR_nucleotide-bd"/>
</dbReference>
<dbReference type="Gene3D" id="2.40.30.10">
    <property type="entry name" value="Translation factors"/>
    <property type="match status" value="1"/>
</dbReference>
<organism evidence="12 13">
    <name type="scientific">Shewanella insulae</name>
    <dbReference type="NCBI Taxonomy" id="2681496"/>
    <lineage>
        <taxon>Bacteria</taxon>
        <taxon>Pseudomonadati</taxon>
        <taxon>Pseudomonadota</taxon>
        <taxon>Gammaproteobacteria</taxon>
        <taxon>Alteromonadales</taxon>
        <taxon>Shewanellaceae</taxon>
        <taxon>Shewanella</taxon>
    </lineage>
</organism>
<keyword evidence="8" id="KW-0560">Oxidoreductase</keyword>
<sequence>MWGEAKVVERIDWSDQLFTLKLSGDIGDFIAGQFIKLSLHIDDKRVARAYSLVNAPGESLLEVLAVSVDDGLLSPRLQALAPGDSVNISTKAAGFMTLDEIPKQGKHMWFFATGTAVGPFISMMRTDEPWQRFERVILVYGVRYQEDLAYYEELKAFEAQYPGQFILVTSVTREPVEGALSCRITQGVESGVIEQEVGLNLSAQDSQVMICGHPEMIKELNTMLQSRGLAKNLRRAPGQITVEKYW</sequence>
<evidence type="ECO:0000256" key="9">
    <source>
        <dbReference type="ARBA" id="ARBA00034078"/>
    </source>
</evidence>
<dbReference type="InterPro" id="IPR033892">
    <property type="entry name" value="FNR_bac"/>
</dbReference>
<dbReference type="RefSeq" id="WP_160798565.1">
    <property type="nucleotide sequence ID" value="NZ_JAKEVE010000004.1"/>
</dbReference>
<dbReference type="SUPFAM" id="SSF63380">
    <property type="entry name" value="Riboflavin synthase domain-like"/>
    <property type="match status" value="1"/>
</dbReference>
<comment type="caution">
    <text evidence="12">The sequence shown here is derived from an EMBL/GenBank/DDBJ whole genome shotgun (WGS) entry which is preliminary data.</text>
</comment>
<dbReference type="Pfam" id="PF00175">
    <property type="entry name" value="NAD_binding_1"/>
    <property type="match status" value="1"/>
</dbReference>
<dbReference type="SUPFAM" id="SSF52343">
    <property type="entry name" value="Ferredoxin reductase-like, C-terminal NADP-linked domain"/>
    <property type="match status" value="1"/>
</dbReference>
<comment type="similarity">
    <text evidence="2">Belongs to the ferredoxin--NADP reductase type 1 family.</text>
</comment>
<evidence type="ECO:0000256" key="2">
    <source>
        <dbReference type="ARBA" id="ARBA00008312"/>
    </source>
</evidence>
<dbReference type="InterPro" id="IPR001433">
    <property type="entry name" value="OxRdtase_FAD/NAD-bd"/>
</dbReference>
<evidence type="ECO:0000256" key="5">
    <source>
        <dbReference type="ARBA" id="ARBA00022741"/>
    </source>
</evidence>